<dbReference type="GO" id="GO:0003857">
    <property type="term" value="F:(3S)-3-hydroxyacyl-CoA dehydrogenase (NAD+) activity"/>
    <property type="evidence" value="ECO:0007669"/>
    <property type="project" value="TreeGrafter"/>
</dbReference>
<dbReference type="Gene3D" id="3.10.129.10">
    <property type="entry name" value="Hotdog Thioesterase"/>
    <property type="match status" value="1"/>
</dbReference>
<organism evidence="3 4">
    <name type="scientific">Folsomia candida</name>
    <name type="common">Springtail</name>
    <dbReference type="NCBI Taxonomy" id="158441"/>
    <lineage>
        <taxon>Eukaryota</taxon>
        <taxon>Metazoa</taxon>
        <taxon>Ecdysozoa</taxon>
        <taxon>Arthropoda</taxon>
        <taxon>Hexapoda</taxon>
        <taxon>Collembola</taxon>
        <taxon>Entomobryomorpha</taxon>
        <taxon>Isotomoidea</taxon>
        <taxon>Isotomidae</taxon>
        <taxon>Proisotominae</taxon>
        <taxon>Folsomia</taxon>
    </lineage>
</organism>
<dbReference type="InterPro" id="IPR054357">
    <property type="entry name" value="MFE-2_N"/>
</dbReference>
<sequence>MISLKYLVNLRPIFPPLRSISRFSTISSEFIPQRKFNSVKKLAYENPKRNQVKLSNLNRGTIPSYTFPEFTIKYDAQDVVNYAKSTIQVGSEEKRLTDPKDLKFGVLPTFMFPTISKVMMDLCNQSCVDCLDFKKIVLAEVYLEVYRPFPTSGEFRMQPKLEEFVDKGTHDLAYHHYFGKDANSSPLFFAQCVTIELANGGKGGSRTSKKAIFAAPPIMPPPEGKPDAIVPFKTVEMPPNFNFEFGENELKRDIFEFHNPNQHYGPKPAFTDKPNLHGRYYWASAVHLMLKQFAGGDVTRYKRSRVRFTSVVHPGDTLEIRAWHREPRIFFEAVNLNTGKLAMKGGFVDLIPSHPEH</sequence>
<dbReference type="Pfam" id="PF22622">
    <property type="entry name" value="MFE-2_hydrat-2_N"/>
    <property type="match status" value="1"/>
</dbReference>
<evidence type="ECO:0000313" key="3">
    <source>
        <dbReference type="EMBL" id="OXA53929.1"/>
    </source>
</evidence>
<reference evidence="3 4" key="1">
    <citation type="submission" date="2015-12" db="EMBL/GenBank/DDBJ databases">
        <title>The genome of Folsomia candida.</title>
        <authorList>
            <person name="Faddeeva A."/>
            <person name="Derks M.F."/>
            <person name="Anvar Y."/>
            <person name="Smit S."/>
            <person name="Van Straalen N."/>
            <person name="Roelofs D."/>
        </authorList>
    </citation>
    <scope>NUCLEOTIDE SEQUENCE [LARGE SCALE GENOMIC DNA]</scope>
    <source>
        <strain evidence="3 4">VU population</strain>
        <tissue evidence="3">Whole body</tissue>
    </source>
</reference>
<dbReference type="GO" id="GO:0005777">
    <property type="term" value="C:peroxisome"/>
    <property type="evidence" value="ECO:0007669"/>
    <property type="project" value="TreeGrafter"/>
</dbReference>
<dbReference type="GO" id="GO:0044594">
    <property type="term" value="F:17-beta-hydroxysteroid dehydrogenase (NAD+) activity"/>
    <property type="evidence" value="ECO:0007669"/>
    <property type="project" value="TreeGrafter"/>
</dbReference>
<name>A0A226E8V7_FOLCA</name>
<dbReference type="PANTHER" id="PTHR13078:SF56">
    <property type="entry name" value="PEROXISOMAL MULTIFUNCTIONAL ENZYME TYPE 2"/>
    <property type="match status" value="1"/>
</dbReference>
<dbReference type="GO" id="GO:0006635">
    <property type="term" value="P:fatty acid beta-oxidation"/>
    <property type="evidence" value="ECO:0007669"/>
    <property type="project" value="TreeGrafter"/>
</dbReference>
<accession>A0A226E8V7</accession>
<comment type="caution">
    <text evidence="3">The sequence shown here is derived from an EMBL/GenBank/DDBJ whole genome shotgun (WGS) entry which is preliminary data.</text>
</comment>
<protein>
    <submittedName>
        <fullName evidence="3">Peroxisomal multifunctional enzyme type 2</fullName>
    </submittedName>
</protein>
<dbReference type="STRING" id="158441.A0A226E8V7"/>
<feature type="domain" description="MaoC-like" evidence="1">
    <location>
        <begin position="273"/>
        <end position="341"/>
    </location>
</feature>
<dbReference type="Proteomes" id="UP000198287">
    <property type="component" value="Unassembled WGS sequence"/>
</dbReference>
<evidence type="ECO:0000313" key="4">
    <source>
        <dbReference type="Proteomes" id="UP000198287"/>
    </source>
</evidence>
<keyword evidence="4" id="KW-1185">Reference proteome</keyword>
<dbReference type="AlphaFoldDB" id="A0A226E8V7"/>
<feature type="domain" description="Peroxisomal multifunctional enzyme type 2-like N-terminal" evidence="2">
    <location>
        <begin position="73"/>
        <end position="191"/>
    </location>
</feature>
<proteinExistence type="predicted"/>
<evidence type="ECO:0000259" key="1">
    <source>
        <dbReference type="Pfam" id="PF01575"/>
    </source>
</evidence>
<dbReference type="InterPro" id="IPR002539">
    <property type="entry name" value="MaoC-like_dom"/>
</dbReference>
<dbReference type="SUPFAM" id="SSF54637">
    <property type="entry name" value="Thioesterase/thiol ester dehydrase-isomerase"/>
    <property type="match status" value="2"/>
</dbReference>
<dbReference type="Pfam" id="PF01575">
    <property type="entry name" value="MaoC_dehydratas"/>
    <property type="match status" value="1"/>
</dbReference>
<dbReference type="PANTHER" id="PTHR13078">
    <property type="entry name" value="PEROXISOMAL MULTIFUNCTIONAL ENZYME TYPE 2-RELATED"/>
    <property type="match status" value="1"/>
</dbReference>
<dbReference type="GO" id="GO:0018812">
    <property type="term" value="F:3-hydroxyacyl-CoA dehydratase activity"/>
    <property type="evidence" value="ECO:0007669"/>
    <property type="project" value="UniProtKB-ARBA"/>
</dbReference>
<dbReference type="EMBL" id="LNIX01000005">
    <property type="protein sequence ID" value="OXA53929.1"/>
    <property type="molecule type" value="Genomic_DNA"/>
</dbReference>
<evidence type="ECO:0000259" key="2">
    <source>
        <dbReference type="Pfam" id="PF22622"/>
    </source>
</evidence>
<gene>
    <name evidence="3" type="ORF">Fcan01_10262</name>
</gene>
<dbReference type="InterPro" id="IPR029069">
    <property type="entry name" value="HotDog_dom_sf"/>
</dbReference>